<evidence type="ECO:0000259" key="1">
    <source>
        <dbReference type="Pfam" id="PF04480"/>
    </source>
</evidence>
<feature type="domain" description="DUF559" evidence="1">
    <location>
        <begin position="1"/>
        <end position="54"/>
    </location>
</feature>
<sequence length="67" mass="8025">MIEIDGHHHNHDETVKVDQLRDQELAKHNLTVVRFRENEIRKDIVNILRTIEKHIIEHTSHPFQEGN</sequence>
<keyword evidence="2" id="KW-0378">Hydrolase</keyword>
<dbReference type="Gene3D" id="3.40.960.10">
    <property type="entry name" value="VSR Endonuclease"/>
    <property type="match status" value="1"/>
</dbReference>
<keyword evidence="2" id="KW-0540">Nuclease</keyword>
<keyword evidence="3" id="KW-1185">Reference proteome</keyword>
<evidence type="ECO:0000313" key="2">
    <source>
        <dbReference type="EMBL" id="MDR6940610.1"/>
    </source>
</evidence>
<keyword evidence="2" id="KW-0255">Endonuclease</keyword>
<dbReference type="EMBL" id="JAVDUU010000001">
    <property type="protein sequence ID" value="MDR6940610.1"/>
    <property type="molecule type" value="Genomic_DNA"/>
</dbReference>
<dbReference type="Pfam" id="PF04480">
    <property type="entry name" value="DUF559"/>
    <property type="match status" value="1"/>
</dbReference>
<comment type="caution">
    <text evidence="2">The sequence shown here is derived from an EMBL/GenBank/DDBJ whole genome shotgun (WGS) entry which is preliminary data.</text>
</comment>
<name>A0ABU1T5V6_9SPHI</name>
<dbReference type="Proteomes" id="UP001247620">
    <property type="component" value="Unassembled WGS sequence"/>
</dbReference>
<organism evidence="2 3">
    <name type="scientific">Mucilaginibacter pocheonensis</name>
    <dbReference type="NCBI Taxonomy" id="398050"/>
    <lineage>
        <taxon>Bacteria</taxon>
        <taxon>Pseudomonadati</taxon>
        <taxon>Bacteroidota</taxon>
        <taxon>Sphingobacteriia</taxon>
        <taxon>Sphingobacteriales</taxon>
        <taxon>Sphingobacteriaceae</taxon>
        <taxon>Mucilaginibacter</taxon>
    </lineage>
</organism>
<evidence type="ECO:0000313" key="3">
    <source>
        <dbReference type="Proteomes" id="UP001247620"/>
    </source>
</evidence>
<dbReference type="GO" id="GO:0004519">
    <property type="term" value="F:endonuclease activity"/>
    <property type="evidence" value="ECO:0007669"/>
    <property type="project" value="UniProtKB-KW"/>
</dbReference>
<accession>A0ABU1T5V6</accession>
<proteinExistence type="predicted"/>
<protein>
    <submittedName>
        <fullName evidence="2">Very-short-patch-repair endonuclease</fullName>
    </submittedName>
</protein>
<reference evidence="2 3" key="1">
    <citation type="submission" date="2023-07" db="EMBL/GenBank/DDBJ databases">
        <title>Sorghum-associated microbial communities from plants grown in Nebraska, USA.</title>
        <authorList>
            <person name="Schachtman D."/>
        </authorList>
    </citation>
    <scope>NUCLEOTIDE SEQUENCE [LARGE SCALE GENOMIC DNA]</scope>
    <source>
        <strain evidence="2 3">3262</strain>
    </source>
</reference>
<gene>
    <name evidence="2" type="ORF">J2W55_000438</name>
</gene>
<dbReference type="InterPro" id="IPR007569">
    <property type="entry name" value="DUF559"/>
</dbReference>